<dbReference type="EMBL" id="SRSC01000002">
    <property type="protein sequence ID" value="TGU72252.1"/>
    <property type="molecule type" value="Genomic_DNA"/>
</dbReference>
<evidence type="ECO:0000256" key="2">
    <source>
        <dbReference type="ARBA" id="ARBA00007613"/>
    </source>
</evidence>
<comment type="similarity">
    <text evidence="2">Belongs to the outer membrane factor (OMF) (TC 1.B.17) family.</text>
</comment>
<evidence type="ECO:0000256" key="8">
    <source>
        <dbReference type="SAM" id="MobiDB-lite"/>
    </source>
</evidence>
<sequence length="421" mass="46586">MHKVVVLLALLLCAICSSAHAETLTLKECLDGAVATSRGLKSASHDVEIAREQVGVARSTRLPRVDLQAGYVAQAKAQAFKFGSQSQETQDPRYPFANFSVYQTLYDFGRTGAAEGMARMQSEAARYSYTGNEQDVFMQVVQAYYGILTAVKLVNAAEDEVTQMLSHQKTAQALFDEGVVTRNDLLQAEVRVASSRQSLLSARNEVQKGWLLLNYLTGAPPERRAELKDDSQLPSTPSLSEAPDMSKRGELSALKAVVGADEYAVKEAKTIHYPELFAKFGIDYLSNSKVREQAIVAATVGLKVNLFDGQASTARVRQAVQARSRDEERLRDMEERTRLEYALAVSDMLVARDRISVAEKAITQGVENLRITKDRYQEHVGTATEVIDAQTLLTRTRTDYYRSIFDLQVSAARVKRATGEL</sequence>
<keyword evidence="11" id="KW-1185">Reference proteome</keyword>
<gene>
    <name evidence="10" type="ORF">E4633_08035</name>
</gene>
<evidence type="ECO:0000256" key="6">
    <source>
        <dbReference type="ARBA" id="ARBA00023136"/>
    </source>
</evidence>
<keyword evidence="5" id="KW-0812">Transmembrane</keyword>
<evidence type="ECO:0000256" key="5">
    <source>
        <dbReference type="ARBA" id="ARBA00022692"/>
    </source>
</evidence>
<evidence type="ECO:0000256" key="4">
    <source>
        <dbReference type="ARBA" id="ARBA00022452"/>
    </source>
</evidence>
<evidence type="ECO:0000313" key="10">
    <source>
        <dbReference type="EMBL" id="TGU72252.1"/>
    </source>
</evidence>
<dbReference type="PANTHER" id="PTHR30026:SF21">
    <property type="entry name" value="SLR1270 PROTEIN"/>
    <property type="match status" value="1"/>
</dbReference>
<feature type="region of interest" description="Disordered" evidence="8">
    <location>
        <begin position="224"/>
        <end position="246"/>
    </location>
</feature>
<dbReference type="Gene3D" id="1.20.1600.10">
    <property type="entry name" value="Outer membrane efflux proteins (OEP)"/>
    <property type="match status" value="1"/>
</dbReference>
<dbReference type="GO" id="GO:1990281">
    <property type="term" value="C:efflux pump complex"/>
    <property type="evidence" value="ECO:0007669"/>
    <property type="project" value="TreeGrafter"/>
</dbReference>
<keyword evidence="3" id="KW-0813">Transport</keyword>
<feature type="chain" id="PRO_5020980286" evidence="9">
    <location>
        <begin position="22"/>
        <end position="421"/>
    </location>
</feature>
<evidence type="ECO:0000313" key="11">
    <source>
        <dbReference type="Proteomes" id="UP000306416"/>
    </source>
</evidence>
<dbReference type="InterPro" id="IPR051906">
    <property type="entry name" value="TolC-like"/>
</dbReference>
<dbReference type="RefSeq" id="WP_135869738.1">
    <property type="nucleotide sequence ID" value="NZ_SRSC01000002.1"/>
</dbReference>
<dbReference type="InterPro" id="IPR003423">
    <property type="entry name" value="OMP_efflux"/>
</dbReference>
<dbReference type="PANTHER" id="PTHR30026">
    <property type="entry name" value="OUTER MEMBRANE PROTEIN TOLC"/>
    <property type="match status" value="1"/>
</dbReference>
<protein>
    <submittedName>
        <fullName evidence="10">TolC family protein</fullName>
    </submittedName>
</protein>
<keyword evidence="9" id="KW-0732">Signal</keyword>
<feature type="signal peptide" evidence="9">
    <location>
        <begin position="1"/>
        <end position="21"/>
    </location>
</feature>
<dbReference type="Proteomes" id="UP000306416">
    <property type="component" value="Unassembled WGS sequence"/>
</dbReference>
<keyword evidence="7" id="KW-0998">Cell outer membrane</keyword>
<dbReference type="GO" id="GO:0015288">
    <property type="term" value="F:porin activity"/>
    <property type="evidence" value="ECO:0007669"/>
    <property type="project" value="TreeGrafter"/>
</dbReference>
<evidence type="ECO:0000256" key="7">
    <source>
        <dbReference type="ARBA" id="ARBA00023237"/>
    </source>
</evidence>
<evidence type="ECO:0000256" key="3">
    <source>
        <dbReference type="ARBA" id="ARBA00022448"/>
    </source>
</evidence>
<accession>A0A4V3NZM3</accession>
<evidence type="ECO:0000256" key="1">
    <source>
        <dbReference type="ARBA" id="ARBA00004442"/>
    </source>
</evidence>
<comment type="subcellular location">
    <subcellularLocation>
        <location evidence="1">Cell outer membrane</location>
    </subcellularLocation>
</comment>
<dbReference type="Pfam" id="PF02321">
    <property type="entry name" value="OEP"/>
    <property type="match status" value="2"/>
</dbReference>
<dbReference type="SUPFAM" id="SSF56954">
    <property type="entry name" value="Outer membrane efflux proteins (OEP)"/>
    <property type="match status" value="1"/>
</dbReference>
<organism evidence="10 11">
    <name type="scientific">Geomonas terrae</name>
    <dbReference type="NCBI Taxonomy" id="2562681"/>
    <lineage>
        <taxon>Bacteria</taxon>
        <taxon>Pseudomonadati</taxon>
        <taxon>Thermodesulfobacteriota</taxon>
        <taxon>Desulfuromonadia</taxon>
        <taxon>Geobacterales</taxon>
        <taxon>Geobacteraceae</taxon>
        <taxon>Geomonas</taxon>
    </lineage>
</organism>
<name>A0A4V3NZM3_9BACT</name>
<keyword evidence="4" id="KW-1134">Transmembrane beta strand</keyword>
<reference evidence="10 11" key="1">
    <citation type="submission" date="2019-04" db="EMBL/GenBank/DDBJ databases">
        <title>Geobacter oryzae sp. nov., ferric-reducing bacteria isolated from paddy soil.</title>
        <authorList>
            <person name="Xu Z."/>
            <person name="Masuda Y."/>
            <person name="Itoh H."/>
            <person name="Senoo K."/>
        </authorList>
    </citation>
    <scope>NUCLEOTIDE SEQUENCE [LARGE SCALE GENOMIC DNA]</scope>
    <source>
        <strain evidence="10 11">Red111</strain>
    </source>
</reference>
<keyword evidence="6" id="KW-0472">Membrane</keyword>
<evidence type="ECO:0000256" key="9">
    <source>
        <dbReference type="SAM" id="SignalP"/>
    </source>
</evidence>
<comment type="caution">
    <text evidence="10">The sequence shown here is derived from an EMBL/GenBank/DDBJ whole genome shotgun (WGS) entry which is preliminary data.</text>
</comment>
<dbReference type="AlphaFoldDB" id="A0A4V3NZM3"/>
<dbReference type="GO" id="GO:0015562">
    <property type="term" value="F:efflux transmembrane transporter activity"/>
    <property type="evidence" value="ECO:0007669"/>
    <property type="project" value="InterPro"/>
</dbReference>
<proteinExistence type="inferred from homology"/>
<dbReference type="GO" id="GO:0009279">
    <property type="term" value="C:cell outer membrane"/>
    <property type="evidence" value="ECO:0007669"/>
    <property type="project" value="UniProtKB-SubCell"/>
</dbReference>